<proteinExistence type="inferred from homology"/>
<comment type="cofactor">
    <cofactor evidence="1">
        <name>K(+)</name>
        <dbReference type="ChEBI" id="CHEBI:29103"/>
    </cofactor>
</comment>
<keyword evidence="9" id="KW-0067">ATP-binding</keyword>
<dbReference type="InterPro" id="IPR015793">
    <property type="entry name" value="Pyrv_Knase_brl"/>
</dbReference>
<evidence type="ECO:0000256" key="6">
    <source>
        <dbReference type="ARBA" id="ARBA00022723"/>
    </source>
</evidence>
<evidence type="ECO:0000256" key="4">
    <source>
        <dbReference type="ARBA" id="ARBA00012142"/>
    </source>
</evidence>
<dbReference type="PRINTS" id="PR01050">
    <property type="entry name" value="PYRUVTKNASE"/>
</dbReference>
<reference evidence="17 18" key="1">
    <citation type="journal article" date="2023" name="ISME J.">
        <title>Thermophilic Dehalococcoidia with unusual traits shed light on an unexpected past.</title>
        <authorList>
            <person name="Palmer M."/>
            <person name="Covington J.K."/>
            <person name="Zhou E.M."/>
            <person name="Thomas S.C."/>
            <person name="Habib N."/>
            <person name="Seymour C.O."/>
            <person name="Lai D."/>
            <person name="Johnston J."/>
            <person name="Hashimi A."/>
            <person name="Jiao J.Y."/>
            <person name="Muok A.R."/>
            <person name="Liu L."/>
            <person name="Xian W.D."/>
            <person name="Zhi X.Y."/>
            <person name="Li M.M."/>
            <person name="Silva L.P."/>
            <person name="Bowen B.P."/>
            <person name="Louie K."/>
            <person name="Briegel A."/>
            <person name="Pett-Ridge J."/>
            <person name="Weber P.K."/>
            <person name="Tocheva E.I."/>
            <person name="Woyke T."/>
            <person name="Northen T.R."/>
            <person name="Mayali X."/>
            <person name="Li W.J."/>
            <person name="Hedlund B.P."/>
        </authorList>
    </citation>
    <scope>NUCLEOTIDE SEQUENCE [LARGE SCALE GENOMIC DNA]</scope>
    <source>
        <strain evidence="17 18">YIM 72310</strain>
    </source>
</reference>
<dbReference type="PROSITE" id="PS00110">
    <property type="entry name" value="PYRUVATE_KINASE"/>
    <property type="match status" value="1"/>
</dbReference>
<dbReference type="Gene3D" id="2.40.33.10">
    <property type="entry name" value="PK beta-barrel domain-like"/>
    <property type="match status" value="1"/>
</dbReference>
<dbReference type="SUPFAM" id="SSF52935">
    <property type="entry name" value="PK C-terminal domain-like"/>
    <property type="match status" value="1"/>
</dbReference>
<evidence type="ECO:0000256" key="1">
    <source>
        <dbReference type="ARBA" id="ARBA00001958"/>
    </source>
</evidence>
<comment type="pathway">
    <text evidence="2 14">Carbohydrate degradation; glycolysis; pyruvate from D-glyceraldehyde 3-phosphate: step 5/5.</text>
</comment>
<evidence type="ECO:0000256" key="7">
    <source>
        <dbReference type="ARBA" id="ARBA00022741"/>
    </source>
</evidence>
<dbReference type="GO" id="GO:0016301">
    <property type="term" value="F:kinase activity"/>
    <property type="evidence" value="ECO:0007669"/>
    <property type="project" value="UniProtKB-KW"/>
</dbReference>
<dbReference type="InterPro" id="IPR015806">
    <property type="entry name" value="Pyrv_Knase_insert_dom_sf"/>
</dbReference>
<comment type="similarity">
    <text evidence="3 14">Belongs to the pyruvate kinase family.</text>
</comment>
<dbReference type="SUPFAM" id="SSF51621">
    <property type="entry name" value="Phosphoenolpyruvate/pyruvate domain"/>
    <property type="match status" value="1"/>
</dbReference>
<gene>
    <name evidence="17" type="primary">pyk</name>
    <name evidence="17" type="ORF">O0235_04405</name>
</gene>
<name>A0ABY7M9K6_9CHLR</name>
<comment type="catalytic activity">
    <reaction evidence="14">
        <text>pyruvate + ATP = phosphoenolpyruvate + ADP + H(+)</text>
        <dbReference type="Rhea" id="RHEA:18157"/>
        <dbReference type="ChEBI" id="CHEBI:15361"/>
        <dbReference type="ChEBI" id="CHEBI:15378"/>
        <dbReference type="ChEBI" id="CHEBI:30616"/>
        <dbReference type="ChEBI" id="CHEBI:58702"/>
        <dbReference type="ChEBI" id="CHEBI:456216"/>
        <dbReference type="EC" id="2.7.1.40"/>
    </reaction>
</comment>
<evidence type="ECO:0000259" key="16">
    <source>
        <dbReference type="Pfam" id="PF02887"/>
    </source>
</evidence>
<dbReference type="InterPro" id="IPR001697">
    <property type="entry name" value="Pyr_Knase"/>
</dbReference>
<dbReference type="EC" id="2.7.1.40" evidence="4 13"/>
<evidence type="ECO:0000313" key="17">
    <source>
        <dbReference type="EMBL" id="WBL36807.1"/>
    </source>
</evidence>
<dbReference type="EMBL" id="CP115149">
    <property type="protein sequence ID" value="WBL36807.1"/>
    <property type="molecule type" value="Genomic_DNA"/>
</dbReference>
<keyword evidence="5 14" id="KW-0808">Transferase</keyword>
<evidence type="ECO:0000256" key="3">
    <source>
        <dbReference type="ARBA" id="ARBA00008663"/>
    </source>
</evidence>
<dbReference type="RefSeq" id="WP_270057324.1">
    <property type="nucleotide sequence ID" value="NZ_CP115149.1"/>
</dbReference>
<organism evidence="17 18">
    <name type="scientific">Tepidiforma flava</name>
    <dbReference type="NCBI Taxonomy" id="3004094"/>
    <lineage>
        <taxon>Bacteria</taxon>
        <taxon>Bacillati</taxon>
        <taxon>Chloroflexota</taxon>
        <taxon>Tepidiformia</taxon>
        <taxon>Tepidiformales</taxon>
        <taxon>Tepidiformaceae</taxon>
        <taxon>Tepidiforma</taxon>
    </lineage>
</organism>
<evidence type="ECO:0000256" key="13">
    <source>
        <dbReference type="NCBIfam" id="TIGR01064"/>
    </source>
</evidence>
<evidence type="ECO:0000313" key="18">
    <source>
        <dbReference type="Proteomes" id="UP001212803"/>
    </source>
</evidence>
<keyword evidence="18" id="KW-1185">Reference proteome</keyword>
<dbReference type="InterPro" id="IPR018209">
    <property type="entry name" value="Pyrv_Knase_AS"/>
</dbReference>
<dbReference type="NCBIfam" id="TIGR01064">
    <property type="entry name" value="pyruv_kin"/>
    <property type="match status" value="1"/>
</dbReference>
<keyword evidence="10 14" id="KW-0460">Magnesium</keyword>
<evidence type="ECO:0000256" key="12">
    <source>
        <dbReference type="ARBA" id="ARBA00023317"/>
    </source>
</evidence>
<evidence type="ECO:0000256" key="10">
    <source>
        <dbReference type="ARBA" id="ARBA00022842"/>
    </source>
</evidence>
<evidence type="ECO:0000256" key="11">
    <source>
        <dbReference type="ARBA" id="ARBA00023152"/>
    </source>
</evidence>
<accession>A0ABY7M9K6</accession>
<sequence length="481" mass="51517">MAAMRRTKIVATLGPASLEPATLRAMIRAGMDVARLNTSHGTLESHREAVRLVREAAKAEGKPVAVLLDLAGTKIRTGDNAYDRALDLRPGATVRLTPEAVPGTEERLHIAYDRLLEDVAPGERVLLDDGKVELRVLRREGSDLVCEVVVGGLLAPRRGVHFPETALTAPALTDRDREALAMAVAECVDYAALSFVRDAADIAAARAAVAALGGDIPIVAKIERKQAVEHLDAIAGEADGLMVARGDLGVELPPEEVPVWQRRIIAAAAREMVPVITATQMLESMVSSPRPTRAEASDVANAAWEFSDAVMLSGETAIGQYPVEAVAMMDRILRRAEAVQGPAPEARGTDEQDDHSYVIALAARRIVESDPNMRGIACFTRSGYSALLMSKVHPEAPIFGVTHTEAVYRRLALARGVVPVLSAAVLTTDELLRELDRALVDGGFVEAGDEVVVVASLPVRAQGTTNFLKLHRVGDAATYQW</sequence>
<dbReference type="GO" id="GO:0004743">
    <property type="term" value="F:pyruvate kinase activity"/>
    <property type="evidence" value="ECO:0007669"/>
    <property type="project" value="UniProtKB-EC"/>
</dbReference>
<feature type="domain" description="Pyruvate kinase C-terminal" evidence="16">
    <location>
        <begin position="359"/>
        <end position="471"/>
    </location>
</feature>
<evidence type="ECO:0000256" key="14">
    <source>
        <dbReference type="RuleBase" id="RU000504"/>
    </source>
</evidence>
<dbReference type="InterPro" id="IPR040442">
    <property type="entry name" value="Pyrv_kinase-like_dom_sf"/>
</dbReference>
<evidence type="ECO:0000256" key="9">
    <source>
        <dbReference type="ARBA" id="ARBA00022840"/>
    </source>
</evidence>
<dbReference type="NCBIfam" id="NF004978">
    <property type="entry name" value="PRK06354.1"/>
    <property type="match status" value="1"/>
</dbReference>
<dbReference type="InterPro" id="IPR015795">
    <property type="entry name" value="Pyrv_Knase_C"/>
</dbReference>
<dbReference type="InterPro" id="IPR015813">
    <property type="entry name" value="Pyrv/PenolPyrv_kinase-like_dom"/>
</dbReference>
<dbReference type="SUPFAM" id="SSF50800">
    <property type="entry name" value="PK beta-barrel domain-like"/>
    <property type="match status" value="1"/>
</dbReference>
<dbReference type="Gene3D" id="3.20.20.60">
    <property type="entry name" value="Phosphoenolpyruvate-binding domains"/>
    <property type="match status" value="1"/>
</dbReference>
<dbReference type="PANTHER" id="PTHR11817">
    <property type="entry name" value="PYRUVATE KINASE"/>
    <property type="match status" value="1"/>
</dbReference>
<dbReference type="Pfam" id="PF00224">
    <property type="entry name" value="PK"/>
    <property type="match status" value="1"/>
</dbReference>
<keyword evidence="7" id="KW-0547">Nucleotide-binding</keyword>
<evidence type="ECO:0000256" key="5">
    <source>
        <dbReference type="ARBA" id="ARBA00022679"/>
    </source>
</evidence>
<keyword evidence="8 14" id="KW-0418">Kinase</keyword>
<dbReference type="InterPro" id="IPR011037">
    <property type="entry name" value="Pyrv_Knase-like_insert_dom_sf"/>
</dbReference>
<protein>
    <recommendedName>
        <fullName evidence="4 13">Pyruvate kinase</fullName>
        <ecNumber evidence="4 13">2.7.1.40</ecNumber>
    </recommendedName>
</protein>
<dbReference type="Proteomes" id="UP001212803">
    <property type="component" value="Chromosome"/>
</dbReference>
<keyword evidence="6" id="KW-0479">Metal-binding</keyword>
<feature type="domain" description="Pyruvate kinase barrel" evidence="15">
    <location>
        <begin position="4"/>
        <end position="326"/>
    </location>
</feature>
<evidence type="ECO:0000256" key="2">
    <source>
        <dbReference type="ARBA" id="ARBA00004997"/>
    </source>
</evidence>
<evidence type="ECO:0000259" key="15">
    <source>
        <dbReference type="Pfam" id="PF00224"/>
    </source>
</evidence>
<keyword evidence="12 17" id="KW-0670">Pyruvate</keyword>
<keyword evidence="11 14" id="KW-0324">Glycolysis</keyword>
<dbReference type="Pfam" id="PF02887">
    <property type="entry name" value="PK_C"/>
    <property type="match status" value="1"/>
</dbReference>
<dbReference type="Gene3D" id="3.40.1380.20">
    <property type="entry name" value="Pyruvate kinase, C-terminal domain"/>
    <property type="match status" value="1"/>
</dbReference>
<dbReference type="InterPro" id="IPR036918">
    <property type="entry name" value="Pyrv_Knase_C_sf"/>
</dbReference>
<dbReference type="NCBIfam" id="NF004491">
    <property type="entry name" value="PRK05826.1"/>
    <property type="match status" value="1"/>
</dbReference>
<evidence type="ECO:0000256" key="8">
    <source>
        <dbReference type="ARBA" id="ARBA00022777"/>
    </source>
</evidence>